<gene>
    <name evidence="2" type="ORF">CIK84_02210</name>
</gene>
<keyword evidence="2" id="KW-0808">Transferase</keyword>
<dbReference type="AlphaFoldDB" id="A0A2N7S2R6"/>
<dbReference type="Gene3D" id="3.40.630.30">
    <property type="match status" value="1"/>
</dbReference>
<accession>A0A2N7S2R6</accession>
<dbReference type="SUPFAM" id="SSF55729">
    <property type="entry name" value="Acyl-CoA N-acyltransferases (Nat)"/>
    <property type="match status" value="1"/>
</dbReference>
<dbReference type="InterPro" id="IPR016181">
    <property type="entry name" value="Acyl_CoA_acyltransferase"/>
</dbReference>
<dbReference type="PROSITE" id="PS51186">
    <property type="entry name" value="GNAT"/>
    <property type="match status" value="1"/>
</dbReference>
<evidence type="ECO:0000259" key="1">
    <source>
        <dbReference type="PROSITE" id="PS51186"/>
    </source>
</evidence>
<reference evidence="2 3" key="1">
    <citation type="journal article" date="2017" name="Elife">
        <title>Extensive horizontal gene transfer in cheese-associated bacteria.</title>
        <authorList>
            <person name="Bonham K.S."/>
            <person name="Wolfe B.E."/>
            <person name="Dutton R.J."/>
        </authorList>
    </citation>
    <scope>NUCLEOTIDE SEQUENCE [LARGE SCALE GENOMIC DNA]</scope>
    <source>
        <strain evidence="2 3">JB182</strain>
    </source>
</reference>
<dbReference type="GO" id="GO:0016747">
    <property type="term" value="F:acyltransferase activity, transferring groups other than amino-acyl groups"/>
    <property type="evidence" value="ECO:0007669"/>
    <property type="project" value="InterPro"/>
</dbReference>
<evidence type="ECO:0000313" key="2">
    <source>
        <dbReference type="EMBL" id="PMQ20451.1"/>
    </source>
</evidence>
<sequence length="183" mass="19957">MNGAGNELAIERIDLQHEAAVQQLFQSNREYCVRVTGAPATADAAFKALSELPPGVDAQNKIDLGLWEGNELAVFADLILGWPHAGTAHIGLLMVSTSAKSRGYGRRMHEEVLNLVAKHPQITRLRISIVQSNADLAEGFWQRMGYRNTGESFAYTAGTVQSTAHIWMRPVGRSTGAQGERSL</sequence>
<name>A0A2N7S2R6_9MICC</name>
<dbReference type="CDD" id="cd04301">
    <property type="entry name" value="NAT_SF"/>
    <property type="match status" value="1"/>
</dbReference>
<protein>
    <submittedName>
        <fullName evidence="2">N-acetyltransferase</fullName>
    </submittedName>
</protein>
<dbReference type="RefSeq" id="WP_102597392.1">
    <property type="nucleotide sequence ID" value="NZ_JBQDKG010000042.1"/>
</dbReference>
<feature type="domain" description="N-acetyltransferase" evidence="1">
    <location>
        <begin position="8"/>
        <end position="173"/>
    </location>
</feature>
<dbReference type="Pfam" id="PF13673">
    <property type="entry name" value="Acetyltransf_10"/>
    <property type="match status" value="1"/>
</dbReference>
<evidence type="ECO:0000313" key="3">
    <source>
        <dbReference type="Proteomes" id="UP000235739"/>
    </source>
</evidence>
<organism evidence="2 3">
    <name type="scientific">Glutamicibacter arilaitensis</name>
    <dbReference type="NCBI Taxonomy" id="256701"/>
    <lineage>
        <taxon>Bacteria</taxon>
        <taxon>Bacillati</taxon>
        <taxon>Actinomycetota</taxon>
        <taxon>Actinomycetes</taxon>
        <taxon>Micrococcales</taxon>
        <taxon>Micrococcaceae</taxon>
        <taxon>Glutamicibacter</taxon>
    </lineage>
</organism>
<dbReference type="InterPro" id="IPR000182">
    <property type="entry name" value="GNAT_dom"/>
</dbReference>
<comment type="caution">
    <text evidence="2">The sequence shown here is derived from an EMBL/GenBank/DDBJ whole genome shotgun (WGS) entry which is preliminary data.</text>
</comment>
<proteinExistence type="predicted"/>
<dbReference type="Proteomes" id="UP000235739">
    <property type="component" value="Unassembled WGS sequence"/>
</dbReference>
<dbReference type="EMBL" id="PNQX01000001">
    <property type="protein sequence ID" value="PMQ20451.1"/>
    <property type="molecule type" value="Genomic_DNA"/>
</dbReference>